<accession>S8B266</accession>
<dbReference type="HOGENOM" id="CLU_2184868_0_0_1"/>
<gene>
    <name evidence="2" type="ORF">PDE_07874</name>
</gene>
<reference evidence="2 3" key="1">
    <citation type="journal article" date="2013" name="PLoS ONE">
        <title>Genomic and secretomic analyses reveal unique features of the lignocellulolytic enzyme system of Penicillium decumbens.</title>
        <authorList>
            <person name="Liu G."/>
            <person name="Zhang L."/>
            <person name="Wei X."/>
            <person name="Zou G."/>
            <person name="Qin Y."/>
            <person name="Ma L."/>
            <person name="Li J."/>
            <person name="Zheng H."/>
            <person name="Wang S."/>
            <person name="Wang C."/>
            <person name="Xun L."/>
            <person name="Zhao G.-P."/>
            <person name="Zhou Z."/>
            <person name="Qu Y."/>
        </authorList>
    </citation>
    <scope>NUCLEOTIDE SEQUENCE [LARGE SCALE GENOMIC DNA]</scope>
    <source>
        <strain evidence="3">114-2 / CGMCC 5302</strain>
    </source>
</reference>
<dbReference type="EMBL" id="KB644414">
    <property type="protein sequence ID" value="EPS32913.1"/>
    <property type="molecule type" value="Genomic_DNA"/>
</dbReference>
<proteinExistence type="predicted"/>
<evidence type="ECO:0000256" key="1">
    <source>
        <dbReference type="SAM" id="Phobius"/>
    </source>
</evidence>
<dbReference type="Proteomes" id="UP000019376">
    <property type="component" value="Unassembled WGS sequence"/>
</dbReference>
<keyword evidence="1" id="KW-0812">Transmembrane</keyword>
<name>S8B266_PENO1</name>
<keyword evidence="3" id="KW-1185">Reference proteome</keyword>
<keyword evidence="1" id="KW-0472">Membrane</keyword>
<feature type="transmembrane region" description="Helical" evidence="1">
    <location>
        <begin position="31"/>
        <end position="48"/>
    </location>
</feature>
<organism evidence="2 3">
    <name type="scientific">Penicillium oxalicum (strain 114-2 / CGMCC 5302)</name>
    <name type="common">Penicillium decumbens</name>
    <dbReference type="NCBI Taxonomy" id="933388"/>
    <lineage>
        <taxon>Eukaryota</taxon>
        <taxon>Fungi</taxon>
        <taxon>Dikarya</taxon>
        <taxon>Ascomycota</taxon>
        <taxon>Pezizomycotina</taxon>
        <taxon>Eurotiomycetes</taxon>
        <taxon>Eurotiomycetidae</taxon>
        <taxon>Eurotiales</taxon>
        <taxon>Aspergillaceae</taxon>
        <taxon>Penicillium</taxon>
    </lineage>
</organism>
<evidence type="ECO:0000313" key="3">
    <source>
        <dbReference type="Proteomes" id="UP000019376"/>
    </source>
</evidence>
<dbReference type="AlphaFoldDB" id="S8B266"/>
<keyword evidence="1" id="KW-1133">Transmembrane helix</keyword>
<sequence length="109" mass="12550">MFPGMMVRCPTIALLCVPLSSQHDCFFFFVFHMYLIPPFLLLVFPLGVKSHGKATCLFYLGLQFRVRLLMMLHCVDFSHIFASSSPSVFRFSWNEVPIWMNAALSFSCD</sequence>
<protein>
    <submittedName>
        <fullName evidence="2">Uncharacterized protein</fullName>
    </submittedName>
</protein>
<evidence type="ECO:0000313" key="2">
    <source>
        <dbReference type="EMBL" id="EPS32913.1"/>
    </source>
</evidence>